<gene>
    <name evidence="1" type="ORF">L3X38_010550</name>
</gene>
<organism evidence="1 2">
    <name type="scientific">Prunus dulcis</name>
    <name type="common">Almond</name>
    <name type="synonym">Amygdalus dulcis</name>
    <dbReference type="NCBI Taxonomy" id="3755"/>
    <lineage>
        <taxon>Eukaryota</taxon>
        <taxon>Viridiplantae</taxon>
        <taxon>Streptophyta</taxon>
        <taxon>Embryophyta</taxon>
        <taxon>Tracheophyta</taxon>
        <taxon>Spermatophyta</taxon>
        <taxon>Magnoliopsida</taxon>
        <taxon>eudicotyledons</taxon>
        <taxon>Gunneridae</taxon>
        <taxon>Pentapetalae</taxon>
        <taxon>rosids</taxon>
        <taxon>fabids</taxon>
        <taxon>Rosales</taxon>
        <taxon>Rosaceae</taxon>
        <taxon>Amygdaloideae</taxon>
        <taxon>Amygdaleae</taxon>
        <taxon>Prunus</taxon>
    </lineage>
</organism>
<sequence length="102" mass="11634">MKDLGPLHYFLGIEVDYNGDSMHLMQSKYALDLLSRTKFTEAKLISSPTISAQSRVLLTNPMSIHWFAVKRILQNLKHNFDHGLVYRPSDLQLHAFSAAVYA</sequence>
<name>A0AAD4WG15_PRUDU</name>
<comment type="caution">
    <text evidence="1">The sequence shown here is derived from an EMBL/GenBank/DDBJ whole genome shotgun (WGS) entry which is preliminary data.</text>
</comment>
<dbReference type="Proteomes" id="UP001054821">
    <property type="component" value="Chromosome 2"/>
</dbReference>
<proteinExistence type="predicted"/>
<protein>
    <recommendedName>
        <fullName evidence="3">Transposable element protein</fullName>
    </recommendedName>
</protein>
<keyword evidence="2" id="KW-1185">Reference proteome</keyword>
<evidence type="ECO:0000313" key="1">
    <source>
        <dbReference type="EMBL" id="KAI5342674.1"/>
    </source>
</evidence>
<reference evidence="1 2" key="1">
    <citation type="journal article" date="2022" name="G3 (Bethesda)">
        <title>Whole-genome sequence and methylome profiling of the almond [Prunus dulcis (Mill.) D.A. Webb] cultivar 'Nonpareil'.</title>
        <authorList>
            <person name="D'Amico-Willman K.M."/>
            <person name="Ouma W.Z."/>
            <person name="Meulia T."/>
            <person name="Sideli G.M."/>
            <person name="Gradziel T.M."/>
            <person name="Fresnedo-Ramirez J."/>
        </authorList>
    </citation>
    <scope>NUCLEOTIDE SEQUENCE [LARGE SCALE GENOMIC DNA]</scope>
    <source>
        <strain evidence="1">Clone GOH B32 T37-40</strain>
    </source>
</reference>
<accession>A0AAD4WG15</accession>
<dbReference type="EMBL" id="JAJFAZ020000002">
    <property type="protein sequence ID" value="KAI5342674.1"/>
    <property type="molecule type" value="Genomic_DNA"/>
</dbReference>
<evidence type="ECO:0000313" key="2">
    <source>
        <dbReference type="Proteomes" id="UP001054821"/>
    </source>
</evidence>
<dbReference type="AlphaFoldDB" id="A0AAD4WG15"/>
<evidence type="ECO:0008006" key="3">
    <source>
        <dbReference type="Google" id="ProtNLM"/>
    </source>
</evidence>